<feature type="compositionally biased region" description="Polar residues" evidence="4">
    <location>
        <begin position="1"/>
        <end position="10"/>
    </location>
</feature>
<dbReference type="PANTHER" id="PTHR44846:SF1">
    <property type="entry name" value="MANNOSYL-D-GLYCERATE TRANSPORT_METABOLISM SYSTEM REPRESSOR MNGR-RELATED"/>
    <property type="match status" value="1"/>
</dbReference>
<dbReference type="PROSITE" id="PS50949">
    <property type="entry name" value="HTH_GNTR"/>
    <property type="match status" value="1"/>
</dbReference>
<dbReference type="InterPro" id="IPR028978">
    <property type="entry name" value="Chorismate_lyase_/UTRA_dom_sf"/>
</dbReference>
<dbReference type="SUPFAM" id="SSF46785">
    <property type="entry name" value="Winged helix' DNA-binding domain"/>
    <property type="match status" value="1"/>
</dbReference>
<dbReference type="CDD" id="cd07377">
    <property type="entry name" value="WHTH_GntR"/>
    <property type="match status" value="1"/>
</dbReference>
<proteinExistence type="predicted"/>
<dbReference type="GO" id="GO:0003700">
    <property type="term" value="F:DNA-binding transcription factor activity"/>
    <property type="evidence" value="ECO:0007669"/>
    <property type="project" value="InterPro"/>
</dbReference>
<dbReference type="SMART" id="SM00866">
    <property type="entry name" value="UTRA"/>
    <property type="match status" value="1"/>
</dbReference>
<dbReference type="RefSeq" id="WP_006938900.1">
    <property type="nucleotide sequence ID" value="NZ_AAUW01000022.1"/>
</dbReference>
<evidence type="ECO:0000313" key="7">
    <source>
        <dbReference type="Proteomes" id="UP000004848"/>
    </source>
</evidence>
<evidence type="ECO:0000256" key="4">
    <source>
        <dbReference type="SAM" id="MobiDB-lite"/>
    </source>
</evidence>
<name>A0P185_ROSAI</name>
<dbReference type="Pfam" id="PF00392">
    <property type="entry name" value="GntR"/>
    <property type="match status" value="1"/>
</dbReference>
<dbReference type="AlphaFoldDB" id="A0P185"/>
<reference evidence="6 7" key="1">
    <citation type="submission" date="2006-05" db="EMBL/GenBank/DDBJ databases">
        <authorList>
            <person name="King G."/>
            <person name="Ferriera S."/>
            <person name="Johnson J."/>
            <person name="Kravitz S."/>
            <person name="Beeson K."/>
            <person name="Sutton G."/>
            <person name="Rogers Y.-H."/>
            <person name="Friedman R."/>
            <person name="Frazier M."/>
            <person name="Venter J.C."/>
        </authorList>
    </citation>
    <scope>NUCLEOTIDE SEQUENCE [LARGE SCALE GENOMIC DNA]</scope>
    <source>
        <strain evidence="7">ATCC 25650 / DSM 13394 / JCM 20685 / NBRC 16684 / NCIMB 2208 / IAM 12614 / B1</strain>
    </source>
</reference>
<dbReference type="InterPro" id="IPR011663">
    <property type="entry name" value="UTRA"/>
</dbReference>
<dbReference type="PRINTS" id="PR00035">
    <property type="entry name" value="HTHGNTR"/>
</dbReference>
<dbReference type="InterPro" id="IPR036390">
    <property type="entry name" value="WH_DNA-bd_sf"/>
</dbReference>
<protein>
    <submittedName>
        <fullName evidence="6">Transcriptional regulator, GntR family protein</fullName>
    </submittedName>
</protein>
<dbReference type="InterPro" id="IPR000524">
    <property type="entry name" value="Tscrpt_reg_HTH_GntR"/>
</dbReference>
<sequence length="267" mass="29311">MSKQVEQVTARTKAHVGSRMCESLPSSTTSPRPHKYQEISNTLMEAILAGDFPPGSYLPSESALMKSFGVSRVTIRLALNVLRDASLIVGHQGKGYFVCTLQAVQDLGRLQGFGELMAPLGVETRSEVLSADIVAAPAAAAAALSVKRGEDLVKIRRIRIAAQEAMSIDVSYFPLSIGQRLLELDLPHTDIFALIENKLGIEIGFADITMTVVPVEPDIGRLLNVNQGDVVIRTERLTYDASGRPIDYEHLFVRADCHQFKIRVPRW</sequence>
<dbReference type="GO" id="GO:0045892">
    <property type="term" value="P:negative regulation of DNA-templated transcription"/>
    <property type="evidence" value="ECO:0007669"/>
    <property type="project" value="TreeGrafter"/>
</dbReference>
<comment type="caution">
    <text evidence="6">The sequence shown here is derived from an EMBL/GenBank/DDBJ whole genome shotgun (WGS) entry which is preliminary data.</text>
</comment>
<keyword evidence="2" id="KW-0238">DNA-binding</keyword>
<accession>A0P185</accession>
<dbReference type="Gene3D" id="1.10.10.10">
    <property type="entry name" value="Winged helix-like DNA-binding domain superfamily/Winged helix DNA-binding domain"/>
    <property type="match status" value="1"/>
</dbReference>
<gene>
    <name evidence="6" type="ORF">SIAM614_29326</name>
</gene>
<keyword evidence="1" id="KW-0805">Transcription regulation</keyword>
<dbReference type="InterPro" id="IPR050679">
    <property type="entry name" value="Bact_HTH_transcr_reg"/>
</dbReference>
<dbReference type="SMART" id="SM00345">
    <property type="entry name" value="HTH_GNTR"/>
    <property type="match status" value="1"/>
</dbReference>
<dbReference type="GO" id="GO:0003677">
    <property type="term" value="F:DNA binding"/>
    <property type="evidence" value="ECO:0007669"/>
    <property type="project" value="UniProtKB-KW"/>
</dbReference>
<dbReference type="eggNOG" id="COG2188">
    <property type="taxonomic scope" value="Bacteria"/>
</dbReference>
<evidence type="ECO:0000259" key="5">
    <source>
        <dbReference type="PROSITE" id="PS50949"/>
    </source>
</evidence>
<evidence type="ECO:0000313" key="6">
    <source>
        <dbReference type="EMBL" id="EAV41270.1"/>
    </source>
</evidence>
<feature type="domain" description="HTH gntR-type" evidence="5">
    <location>
        <begin position="33"/>
        <end position="101"/>
    </location>
</feature>
<evidence type="ECO:0000256" key="1">
    <source>
        <dbReference type="ARBA" id="ARBA00023015"/>
    </source>
</evidence>
<dbReference type="InterPro" id="IPR036388">
    <property type="entry name" value="WH-like_DNA-bd_sf"/>
</dbReference>
<dbReference type="Gene3D" id="3.40.1410.10">
    <property type="entry name" value="Chorismate lyase-like"/>
    <property type="match status" value="1"/>
</dbReference>
<feature type="region of interest" description="Disordered" evidence="4">
    <location>
        <begin position="1"/>
        <end position="34"/>
    </location>
</feature>
<evidence type="ECO:0000256" key="3">
    <source>
        <dbReference type="ARBA" id="ARBA00023163"/>
    </source>
</evidence>
<dbReference type="Proteomes" id="UP000004848">
    <property type="component" value="Unassembled WGS sequence"/>
</dbReference>
<dbReference type="OrthoDB" id="9808698at2"/>
<evidence type="ECO:0000256" key="2">
    <source>
        <dbReference type="ARBA" id="ARBA00023125"/>
    </source>
</evidence>
<dbReference type="SUPFAM" id="SSF64288">
    <property type="entry name" value="Chorismate lyase-like"/>
    <property type="match status" value="1"/>
</dbReference>
<dbReference type="EMBL" id="AAUW01000022">
    <property type="protein sequence ID" value="EAV41270.1"/>
    <property type="molecule type" value="Genomic_DNA"/>
</dbReference>
<keyword evidence="3" id="KW-0804">Transcription</keyword>
<organism evidence="6 7">
    <name type="scientific">Roseibium aggregatum (strain ATCC 25650 / DSM 13394 / JCM 20685 / NBRC 16684 / NCIMB 2208 / IAM 12614 / B1)</name>
    <name type="common">Stappia aggregata</name>
    <dbReference type="NCBI Taxonomy" id="384765"/>
    <lineage>
        <taxon>Bacteria</taxon>
        <taxon>Pseudomonadati</taxon>
        <taxon>Pseudomonadota</taxon>
        <taxon>Alphaproteobacteria</taxon>
        <taxon>Hyphomicrobiales</taxon>
        <taxon>Stappiaceae</taxon>
        <taxon>Roseibium</taxon>
    </lineage>
</organism>
<dbReference type="Pfam" id="PF07702">
    <property type="entry name" value="UTRA"/>
    <property type="match status" value="1"/>
</dbReference>
<dbReference type="PANTHER" id="PTHR44846">
    <property type="entry name" value="MANNOSYL-D-GLYCERATE TRANSPORT/METABOLISM SYSTEM REPRESSOR MNGR-RELATED"/>
    <property type="match status" value="1"/>
</dbReference>
<dbReference type="GeneID" id="68849210"/>